<dbReference type="PANTHER" id="PTHR42643">
    <property type="entry name" value="IONOTROPIC RECEPTOR 20A-RELATED"/>
    <property type="match status" value="1"/>
</dbReference>
<keyword evidence="10" id="KW-1185">Reference proteome</keyword>
<keyword evidence="4 8" id="KW-1133">Transmembrane helix</keyword>
<dbReference type="InterPro" id="IPR052192">
    <property type="entry name" value="Insect_Ionotropic_Sensory_Rcpt"/>
</dbReference>
<name>A0A194QRC0_PAPMA</name>
<keyword evidence="6" id="KW-0675">Receptor</keyword>
<dbReference type="AlphaFoldDB" id="A0A194QRC0"/>
<keyword evidence="3 8" id="KW-0812">Transmembrane</keyword>
<feature type="transmembrane region" description="Helical" evidence="8">
    <location>
        <begin position="270"/>
        <end position="291"/>
    </location>
</feature>
<gene>
    <name evidence="9" type="ORF">RR48_12731</name>
</gene>
<dbReference type="PANTHER" id="PTHR42643:SF30">
    <property type="entry name" value="IONOTROPIC RECEPTOR 40A-RELATED"/>
    <property type="match status" value="1"/>
</dbReference>
<evidence type="ECO:0000256" key="2">
    <source>
        <dbReference type="ARBA" id="ARBA00022475"/>
    </source>
</evidence>
<evidence type="ECO:0000256" key="3">
    <source>
        <dbReference type="ARBA" id="ARBA00022692"/>
    </source>
</evidence>
<evidence type="ECO:0000313" key="10">
    <source>
        <dbReference type="Proteomes" id="UP000053240"/>
    </source>
</evidence>
<dbReference type="EMBL" id="KQ461175">
    <property type="protein sequence ID" value="KPJ07889.1"/>
    <property type="molecule type" value="Genomic_DNA"/>
</dbReference>
<organism evidence="9 10">
    <name type="scientific">Papilio machaon</name>
    <name type="common">Old World swallowtail butterfly</name>
    <dbReference type="NCBI Taxonomy" id="76193"/>
    <lineage>
        <taxon>Eukaryota</taxon>
        <taxon>Metazoa</taxon>
        <taxon>Ecdysozoa</taxon>
        <taxon>Arthropoda</taxon>
        <taxon>Hexapoda</taxon>
        <taxon>Insecta</taxon>
        <taxon>Pterygota</taxon>
        <taxon>Neoptera</taxon>
        <taxon>Endopterygota</taxon>
        <taxon>Lepidoptera</taxon>
        <taxon>Glossata</taxon>
        <taxon>Ditrysia</taxon>
        <taxon>Papilionoidea</taxon>
        <taxon>Papilionidae</taxon>
        <taxon>Papilioninae</taxon>
        <taxon>Papilio</taxon>
    </lineage>
</organism>
<feature type="transmembrane region" description="Helical" evidence="8">
    <location>
        <begin position="508"/>
        <end position="528"/>
    </location>
</feature>
<dbReference type="InParanoid" id="A0A194QRC0"/>
<evidence type="ECO:0000256" key="4">
    <source>
        <dbReference type="ARBA" id="ARBA00022989"/>
    </source>
</evidence>
<feature type="transmembrane region" description="Helical" evidence="8">
    <location>
        <begin position="327"/>
        <end position="349"/>
    </location>
</feature>
<evidence type="ECO:0000256" key="6">
    <source>
        <dbReference type="ARBA" id="ARBA00023170"/>
    </source>
</evidence>
<keyword evidence="5 8" id="KW-0472">Membrane</keyword>
<evidence type="ECO:0000256" key="5">
    <source>
        <dbReference type="ARBA" id="ARBA00023136"/>
    </source>
</evidence>
<accession>A0A194QRC0</accession>
<evidence type="ECO:0000256" key="7">
    <source>
        <dbReference type="ARBA" id="ARBA00023180"/>
    </source>
</evidence>
<dbReference type="Gene3D" id="3.40.190.10">
    <property type="entry name" value="Periplasmic binding protein-like II"/>
    <property type="match status" value="1"/>
</dbReference>
<sequence>MINLNNSYTVRLRNYTSENSLLGTTVYVIIAQDIEELSNGLKEQTRDILWNPRVTFIVHIRKIAAGHLKKVFNIFMYHKIYEVILLNFVNSKNTEILTYFPFDKNNCGDTFDEIVNIGLCRDIKDISKLFLKNVEYSLRNCVIKVAAKEDIPMVILKSSNYTVFGEYVLGLEQYMLETITAVEGFTINYEYYDADTMYGVVLPNRSTSGLLSRLQDGKISLAAGGFVLIQNRVEVFDYIWGYNYADLILLTPSTKQDVWKKVYREFGLKIWLLIILAYAFMVCFTATSRILTSTEKPEFLMLSIKLCAYFYGHSDNRLFKNTKPKSVIVVWALFTFFINSFYNTAYYSLVTGHVKEERTFDYDDINTLPYDPCVSDDMRTFFQYAYNITLPKGIDNPDCRFTESAMNTVASRKDVYAIEMDYSYKLREFMYIDNDGNHLIDTWDFYYDSVVTIYATRGFPYKDKFQKYALYMYEAGLMQRQLRLIYIKNLNSMKHLKHKYKKVGLADFRIHFVVLAYGITISLFCFLCERLKPRCRFNFTN</sequence>
<protein>
    <submittedName>
        <fullName evidence="9">Uncharacterized protein</fullName>
    </submittedName>
</protein>
<comment type="subcellular location">
    <subcellularLocation>
        <location evidence="1">Cell membrane</location>
        <topology evidence="1">Multi-pass membrane protein</topology>
    </subcellularLocation>
</comment>
<dbReference type="GO" id="GO:0005886">
    <property type="term" value="C:plasma membrane"/>
    <property type="evidence" value="ECO:0007669"/>
    <property type="project" value="UniProtKB-SubCell"/>
</dbReference>
<reference evidence="9 10" key="1">
    <citation type="journal article" date="2015" name="Nat. Commun.">
        <title>Outbred genome sequencing and CRISPR/Cas9 gene editing in butterflies.</title>
        <authorList>
            <person name="Li X."/>
            <person name="Fan D."/>
            <person name="Zhang W."/>
            <person name="Liu G."/>
            <person name="Zhang L."/>
            <person name="Zhao L."/>
            <person name="Fang X."/>
            <person name="Chen L."/>
            <person name="Dong Y."/>
            <person name="Chen Y."/>
            <person name="Ding Y."/>
            <person name="Zhao R."/>
            <person name="Feng M."/>
            <person name="Zhu Y."/>
            <person name="Feng Y."/>
            <person name="Jiang X."/>
            <person name="Zhu D."/>
            <person name="Xiang H."/>
            <person name="Feng X."/>
            <person name="Li S."/>
            <person name="Wang J."/>
            <person name="Zhang G."/>
            <person name="Kronforst M.R."/>
            <person name="Wang W."/>
        </authorList>
    </citation>
    <scope>NUCLEOTIDE SEQUENCE [LARGE SCALE GENOMIC DNA]</scope>
    <source>
        <strain evidence="9">Ya'a_city_454_Pm</strain>
        <tissue evidence="9">Whole body</tissue>
    </source>
</reference>
<evidence type="ECO:0000313" key="9">
    <source>
        <dbReference type="EMBL" id="KPJ07889.1"/>
    </source>
</evidence>
<evidence type="ECO:0000256" key="8">
    <source>
        <dbReference type="SAM" id="Phobius"/>
    </source>
</evidence>
<proteinExistence type="predicted"/>
<dbReference type="Proteomes" id="UP000053240">
    <property type="component" value="Unassembled WGS sequence"/>
</dbReference>
<keyword evidence="7" id="KW-0325">Glycoprotein</keyword>
<keyword evidence="2" id="KW-1003">Cell membrane</keyword>
<dbReference type="SUPFAM" id="SSF53850">
    <property type="entry name" value="Periplasmic binding protein-like II"/>
    <property type="match status" value="1"/>
</dbReference>
<evidence type="ECO:0000256" key="1">
    <source>
        <dbReference type="ARBA" id="ARBA00004651"/>
    </source>
</evidence>